<sequence length="177" mass="19731">METQNIASPGKVGLNYGIYIGLILVLFQVVMYATGMALEGVQWPMYIFYLIFAIMIFMAVKTFKTANGGFLTISEALKTGVSAAAVSGLIFLVYNILLFYVIEPGYGEMILEVSREKMLETGNMTEEQVEMGLKFSRYMINPFVGGAFWIALSAFFGLIYSLIAGAIWKQQRPYDMA</sequence>
<dbReference type="AlphaFoldDB" id="A0A7C2R4R1"/>
<dbReference type="Proteomes" id="UP000885753">
    <property type="component" value="Unassembled WGS sequence"/>
</dbReference>
<keyword evidence="1" id="KW-0472">Membrane</keyword>
<comment type="caution">
    <text evidence="2">The sequence shown here is derived from an EMBL/GenBank/DDBJ whole genome shotgun (WGS) entry which is preliminary data.</text>
</comment>
<organism evidence="2">
    <name type="scientific">Salinimicrobium catena</name>
    <dbReference type="NCBI Taxonomy" id="390640"/>
    <lineage>
        <taxon>Bacteria</taxon>
        <taxon>Pseudomonadati</taxon>
        <taxon>Bacteroidota</taxon>
        <taxon>Flavobacteriia</taxon>
        <taxon>Flavobacteriales</taxon>
        <taxon>Flavobacteriaceae</taxon>
        <taxon>Salinimicrobium</taxon>
    </lineage>
</organism>
<proteinExistence type="predicted"/>
<evidence type="ECO:0000313" key="2">
    <source>
        <dbReference type="EMBL" id="HER40993.1"/>
    </source>
</evidence>
<protein>
    <submittedName>
        <fullName evidence="2">DUF4199 domain-containing protein</fullName>
    </submittedName>
</protein>
<keyword evidence="1" id="KW-0812">Transmembrane</keyword>
<feature type="transmembrane region" description="Helical" evidence="1">
    <location>
        <begin position="12"/>
        <end position="31"/>
    </location>
</feature>
<feature type="transmembrane region" description="Helical" evidence="1">
    <location>
        <begin position="43"/>
        <end position="60"/>
    </location>
</feature>
<feature type="transmembrane region" description="Helical" evidence="1">
    <location>
        <begin position="147"/>
        <end position="168"/>
    </location>
</feature>
<keyword evidence="1" id="KW-1133">Transmembrane helix</keyword>
<dbReference type="EMBL" id="DSEE01000521">
    <property type="protein sequence ID" value="HER40993.1"/>
    <property type="molecule type" value="Genomic_DNA"/>
</dbReference>
<evidence type="ECO:0000256" key="1">
    <source>
        <dbReference type="SAM" id="Phobius"/>
    </source>
</evidence>
<reference evidence="2" key="1">
    <citation type="journal article" date="2020" name="mSystems">
        <title>Genome- and Community-Level Interaction Insights into Carbon Utilization and Element Cycling Functions of Hydrothermarchaeota in Hydrothermal Sediment.</title>
        <authorList>
            <person name="Zhou Z."/>
            <person name="Liu Y."/>
            <person name="Xu W."/>
            <person name="Pan J."/>
            <person name="Luo Z.H."/>
            <person name="Li M."/>
        </authorList>
    </citation>
    <scope>NUCLEOTIDE SEQUENCE [LARGE SCALE GENOMIC DNA]</scope>
    <source>
        <strain evidence="2">SpSt-1235</strain>
    </source>
</reference>
<name>A0A7C2R4R1_9FLAO</name>
<feature type="transmembrane region" description="Helical" evidence="1">
    <location>
        <begin position="81"/>
        <end position="102"/>
    </location>
</feature>
<dbReference type="InterPro" id="IPR025250">
    <property type="entry name" value="DUF4199"/>
</dbReference>
<dbReference type="Pfam" id="PF13858">
    <property type="entry name" value="DUF4199"/>
    <property type="match status" value="1"/>
</dbReference>
<gene>
    <name evidence="2" type="ORF">ENO10_07215</name>
</gene>
<accession>A0A7C2R4R1</accession>